<dbReference type="OrthoDB" id="2397546at2759"/>
<proteinExistence type="predicted"/>
<dbReference type="EMBL" id="CAJVPV010000973">
    <property type="protein sequence ID" value="CAG8481961.1"/>
    <property type="molecule type" value="Genomic_DNA"/>
</dbReference>
<comment type="caution">
    <text evidence="1">The sequence shown here is derived from an EMBL/GenBank/DDBJ whole genome shotgun (WGS) entry which is preliminary data.</text>
</comment>
<name>A0A9N8WBU0_9GLOM</name>
<keyword evidence="2" id="KW-1185">Reference proteome</keyword>
<dbReference type="Proteomes" id="UP000789342">
    <property type="component" value="Unassembled WGS sequence"/>
</dbReference>
<reference evidence="1" key="1">
    <citation type="submission" date="2021-06" db="EMBL/GenBank/DDBJ databases">
        <authorList>
            <person name="Kallberg Y."/>
            <person name="Tangrot J."/>
            <person name="Rosling A."/>
        </authorList>
    </citation>
    <scope>NUCLEOTIDE SEQUENCE</scope>
    <source>
        <strain evidence="1">CL551</strain>
    </source>
</reference>
<accession>A0A9N8WBU0</accession>
<sequence length="380" mass="44324">MGIYEMKRSKIRVSISEQKAQEFYEHIQFIIPDIIPSIFGFNADTYRAIHCSILAPLVEISFDDIRPSEELTQSVENALQSMNPYFSLSKVFEKFGHLIPCKIIIGKKLTRNCQEFSSVPYRNANHFIKTAHKNDGEFRSILNKWKNIVSLYGFDSTYLIGNEGCVKIEQIEKWMAKDDLQLEIVEYSDLKPTYEILDPLMYKNTKKCFAEENQVLMTGYIKIDDINISDYEVEFDAPLQSNNYKVFGFITNSNLENLKNLIVQFKSFTKYGFKATLKRLDNENILDYNISWIMMGIPKVVGFYSINTRDLDLSGEQEVKIDFFPDEKEYYVKLSCPSNFSICFLSTLIEFPQNEDAPLMEINYFDRSRVDYSGYRNGFE</sequence>
<gene>
    <name evidence="1" type="ORF">AMORRO_LOCUS2354</name>
</gene>
<dbReference type="AlphaFoldDB" id="A0A9N8WBU0"/>
<protein>
    <submittedName>
        <fullName evidence="1">1318_t:CDS:1</fullName>
    </submittedName>
</protein>
<evidence type="ECO:0000313" key="2">
    <source>
        <dbReference type="Proteomes" id="UP000789342"/>
    </source>
</evidence>
<evidence type="ECO:0000313" key="1">
    <source>
        <dbReference type="EMBL" id="CAG8481961.1"/>
    </source>
</evidence>
<organism evidence="1 2">
    <name type="scientific">Acaulospora morrowiae</name>
    <dbReference type="NCBI Taxonomy" id="94023"/>
    <lineage>
        <taxon>Eukaryota</taxon>
        <taxon>Fungi</taxon>
        <taxon>Fungi incertae sedis</taxon>
        <taxon>Mucoromycota</taxon>
        <taxon>Glomeromycotina</taxon>
        <taxon>Glomeromycetes</taxon>
        <taxon>Diversisporales</taxon>
        <taxon>Acaulosporaceae</taxon>
        <taxon>Acaulospora</taxon>
    </lineage>
</organism>